<reference evidence="11 12" key="1">
    <citation type="submission" date="2021-07" db="EMBL/GenBank/DDBJ databases">
        <title>Karlodiniumbacter phycospheric gen. nov., sp. nov., a phycosphere bacterium isolated from karlodinium veneficum.</title>
        <authorList>
            <person name="Peng Y."/>
            <person name="Jiang L."/>
            <person name="Lee J."/>
        </authorList>
    </citation>
    <scope>NUCLEOTIDE SEQUENCE</scope>
    <source>
        <strain evidence="11 12">N5</strain>
    </source>
</reference>
<evidence type="ECO:0000256" key="4">
    <source>
        <dbReference type="ARBA" id="ARBA00022475"/>
    </source>
</evidence>
<dbReference type="Gene3D" id="1.10.3720.10">
    <property type="entry name" value="MetI-like"/>
    <property type="match status" value="1"/>
</dbReference>
<organism evidence="11">
    <name type="scientific">Gymnodinialimonas phycosphaerae</name>
    <dbReference type="NCBI Taxonomy" id="2841589"/>
    <lineage>
        <taxon>Bacteria</taxon>
        <taxon>Pseudomonadati</taxon>
        <taxon>Pseudomonadota</taxon>
        <taxon>Alphaproteobacteria</taxon>
        <taxon>Rhodobacterales</taxon>
        <taxon>Paracoccaceae</taxon>
        <taxon>Gymnodinialimonas</taxon>
    </lineage>
</organism>
<accession>A0A975TWZ9</accession>
<keyword evidence="7 8" id="KW-0472">Membrane</keyword>
<feature type="domain" description="ABC transmembrane type-1" evidence="9">
    <location>
        <begin position="69"/>
        <end position="280"/>
    </location>
</feature>
<evidence type="ECO:0000256" key="1">
    <source>
        <dbReference type="ARBA" id="ARBA00004651"/>
    </source>
</evidence>
<name>A0A975TWZ9_9RHOB</name>
<evidence type="ECO:0000313" key="12">
    <source>
        <dbReference type="Proteomes" id="UP000693972"/>
    </source>
</evidence>
<dbReference type="PANTHER" id="PTHR42929:SF1">
    <property type="entry name" value="INNER MEMBRANE ABC TRANSPORTER PERMEASE PROTEIN YDCU-RELATED"/>
    <property type="match status" value="1"/>
</dbReference>
<feature type="transmembrane region" description="Helical" evidence="8">
    <location>
        <begin position="73"/>
        <end position="94"/>
    </location>
</feature>
<proteinExistence type="inferred from homology"/>
<feature type="transmembrane region" description="Helical" evidence="8">
    <location>
        <begin position="151"/>
        <end position="179"/>
    </location>
</feature>
<dbReference type="GO" id="GO:0005886">
    <property type="term" value="C:plasma membrane"/>
    <property type="evidence" value="ECO:0007669"/>
    <property type="project" value="UniProtKB-SubCell"/>
</dbReference>
<comment type="subcellular location">
    <subcellularLocation>
        <location evidence="1">Cell membrane</location>
        <topology evidence="1">Multi-pass membrane protein</topology>
    </subcellularLocation>
</comment>
<dbReference type="Proteomes" id="UP000693972">
    <property type="component" value="Unassembled WGS sequence"/>
</dbReference>
<evidence type="ECO:0000256" key="3">
    <source>
        <dbReference type="ARBA" id="ARBA00022448"/>
    </source>
</evidence>
<dbReference type="CDD" id="cd06261">
    <property type="entry name" value="TM_PBP2"/>
    <property type="match status" value="1"/>
</dbReference>
<dbReference type="EMBL" id="CP078073">
    <property type="protein sequence ID" value="QXL89023.1"/>
    <property type="molecule type" value="Genomic_DNA"/>
</dbReference>
<evidence type="ECO:0000256" key="6">
    <source>
        <dbReference type="ARBA" id="ARBA00022989"/>
    </source>
</evidence>
<keyword evidence="5 8" id="KW-0812">Transmembrane</keyword>
<evidence type="ECO:0000256" key="2">
    <source>
        <dbReference type="ARBA" id="ARBA00007069"/>
    </source>
</evidence>
<feature type="transmembrane region" description="Helical" evidence="8">
    <location>
        <begin position="258"/>
        <end position="279"/>
    </location>
</feature>
<feature type="transmembrane region" description="Helical" evidence="8">
    <location>
        <begin position="291"/>
        <end position="316"/>
    </location>
</feature>
<sequence>MARGMSKEARQGLITVSPALIYALLLLAVPLLTIVMFSFWTQNFLTIDRTFTLENYREALTDPLYRALMLRSLRIAASVTAVTVVLAFPIAYFISFHVRPEKKALWLFLITIPFWTSYLIRIFLWRVILAYDGPINGTLIGLGFIEEPLSFILYNANAVVITLAHAFAPFAILPIFVSLEKIDRSLLEAAKDLGEATAMTFLRVTLPLAMPGVLAAVLIVSIPTVGDYVTPRLVGGSGGTMIANMIYVQIFDLSNRPMGATLAVFAMAWVTITLAWGILHIRFWVHLNDRVGGGLAGLGLAGSAAVVDIGILWWVLKNGDAYFGPAGTLGVMALIMAGGAIAIAVFLPKGRWGI</sequence>
<keyword evidence="3" id="KW-0813">Transport</keyword>
<dbReference type="AlphaFoldDB" id="A0A975TWZ9"/>
<evidence type="ECO:0000256" key="8">
    <source>
        <dbReference type="SAM" id="Phobius"/>
    </source>
</evidence>
<dbReference type="SUPFAM" id="SSF161098">
    <property type="entry name" value="MetI-like"/>
    <property type="match status" value="1"/>
</dbReference>
<evidence type="ECO:0000259" key="9">
    <source>
        <dbReference type="PROSITE" id="PS50928"/>
    </source>
</evidence>
<dbReference type="InterPro" id="IPR035906">
    <property type="entry name" value="MetI-like_sf"/>
</dbReference>
<keyword evidence="6 8" id="KW-1133">Transmembrane helix</keyword>
<keyword evidence="12" id="KW-1185">Reference proteome</keyword>
<evidence type="ECO:0000313" key="11">
    <source>
        <dbReference type="EMBL" id="QXL89023.1"/>
    </source>
</evidence>
<feature type="transmembrane region" description="Helical" evidence="8">
    <location>
        <begin position="200"/>
        <end position="222"/>
    </location>
</feature>
<feature type="transmembrane region" description="Helical" evidence="8">
    <location>
        <begin position="20"/>
        <end position="40"/>
    </location>
</feature>
<keyword evidence="4" id="KW-1003">Cell membrane</keyword>
<feature type="transmembrane region" description="Helical" evidence="8">
    <location>
        <begin position="106"/>
        <end position="131"/>
    </location>
</feature>
<dbReference type="EMBL" id="JAIMBW010000001">
    <property type="protein sequence ID" value="MBY4892272.1"/>
    <property type="molecule type" value="Genomic_DNA"/>
</dbReference>
<evidence type="ECO:0000313" key="10">
    <source>
        <dbReference type="EMBL" id="MBY4892272.1"/>
    </source>
</evidence>
<dbReference type="PROSITE" id="PS50928">
    <property type="entry name" value="ABC_TM1"/>
    <property type="match status" value="1"/>
</dbReference>
<feature type="transmembrane region" description="Helical" evidence="8">
    <location>
        <begin position="322"/>
        <end position="347"/>
    </location>
</feature>
<protein>
    <submittedName>
        <fullName evidence="11">ABC transporter permease</fullName>
    </submittedName>
</protein>
<dbReference type="GO" id="GO:0055085">
    <property type="term" value="P:transmembrane transport"/>
    <property type="evidence" value="ECO:0007669"/>
    <property type="project" value="InterPro"/>
</dbReference>
<gene>
    <name evidence="10" type="ORF">KUL25_05785</name>
    <name evidence="11" type="ORF">KUL25_05790</name>
</gene>
<dbReference type="InterPro" id="IPR000515">
    <property type="entry name" value="MetI-like"/>
</dbReference>
<evidence type="ECO:0000256" key="7">
    <source>
        <dbReference type="ARBA" id="ARBA00023136"/>
    </source>
</evidence>
<comment type="similarity">
    <text evidence="2">Belongs to the binding-protein-dependent transport system permease family. CysTW subfamily.</text>
</comment>
<evidence type="ECO:0000256" key="5">
    <source>
        <dbReference type="ARBA" id="ARBA00022692"/>
    </source>
</evidence>
<dbReference type="PANTHER" id="PTHR42929">
    <property type="entry name" value="INNER MEMBRANE ABC TRANSPORTER PERMEASE PROTEIN YDCU-RELATED-RELATED"/>
    <property type="match status" value="1"/>
</dbReference>